<evidence type="ECO:0000313" key="3">
    <source>
        <dbReference type="EMBL" id="MCL1046463.1"/>
    </source>
</evidence>
<dbReference type="Pfam" id="PF09925">
    <property type="entry name" value="DUF2157"/>
    <property type="match status" value="1"/>
</dbReference>
<feature type="transmembrane region" description="Helical" evidence="1">
    <location>
        <begin position="125"/>
        <end position="145"/>
    </location>
</feature>
<evidence type="ECO:0000259" key="2">
    <source>
        <dbReference type="Pfam" id="PF09925"/>
    </source>
</evidence>
<feature type="transmembrane region" description="Helical" evidence="1">
    <location>
        <begin position="328"/>
        <end position="348"/>
    </location>
</feature>
<evidence type="ECO:0000313" key="4">
    <source>
        <dbReference type="Proteomes" id="UP001202134"/>
    </source>
</evidence>
<feature type="transmembrane region" description="Helical" evidence="1">
    <location>
        <begin position="237"/>
        <end position="261"/>
    </location>
</feature>
<feature type="transmembrane region" description="Helical" evidence="1">
    <location>
        <begin position="72"/>
        <end position="92"/>
    </location>
</feature>
<keyword evidence="4" id="KW-1185">Reference proteome</keyword>
<sequence>MTSNRQQLIGLLEQNAIDESKINDALIISKVQPSKHHWVHFFNQLLAWLGGLAITFSVLFFIAFNWHEMGKFAKFALVEILIVFAIVAYYQLNKLAQKTSKSLDDSNPPPLKSIIPTVSESVVKVPLFMAAVFFGVLLALFGQTYQTGADPWQLFFNWALLILPWVVIGRLGALWMLWVVLINVSILLYYLNFGGRLGWFINQELNALWVILLFNIVALACWEGFSRHYHWLKARWAPRLLAVVSGACITWLMVGSIWSFTHDSYLHSAFKELGFLPITIWPLWLLAMYVCYRHYQKDLFMLAGTLLSANIVIINYVSAYWLETLEEIGLLLISNMMIAMAAGSAIGLRKINKEWQS</sequence>
<reference evidence="3 4" key="1">
    <citation type="submission" date="2022-01" db="EMBL/GenBank/DDBJ databases">
        <title>Whole genome-based taxonomy of the Shewanellaceae.</title>
        <authorList>
            <person name="Martin-Rodriguez A.J."/>
        </authorList>
    </citation>
    <scope>NUCLEOTIDE SEQUENCE [LARGE SCALE GENOMIC DNA]</scope>
    <source>
        <strain evidence="3 4">DSM 24955</strain>
    </source>
</reference>
<name>A0ABT0KRS9_9GAMM</name>
<dbReference type="Proteomes" id="UP001202134">
    <property type="component" value="Unassembled WGS sequence"/>
</dbReference>
<feature type="transmembrane region" description="Helical" evidence="1">
    <location>
        <begin position="299"/>
        <end position="322"/>
    </location>
</feature>
<feature type="domain" description="DUF2157" evidence="2">
    <location>
        <begin position="16"/>
        <end position="175"/>
    </location>
</feature>
<evidence type="ECO:0000256" key="1">
    <source>
        <dbReference type="SAM" id="Phobius"/>
    </source>
</evidence>
<accession>A0ABT0KRS9</accession>
<protein>
    <submittedName>
        <fullName evidence="3">DUF2157 domain-containing protein</fullName>
    </submittedName>
</protein>
<dbReference type="RefSeq" id="WP_248956129.1">
    <property type="nucleotide sequence ID" value="NZ_JAKIKU010000007.1"/>
</dbReference>
<proteinExistence type="predicted"/>
<keyword evidence="1" id="KW-0812">Transmembrane</keyword>
<feature type="transmembrane region" description="Helical" evidence="1">
    <location>
        <begin position="151"/>
        <end position="168"/>
    </location>
</feature>
<organism evidence="3 4">
    <name type="scientific">Shewanella electrodiphila</name>
    <dbReference type="NCBI Taxonomy" id="934143"/>
    <lineage>
        <taxon>Bacteria</taxon>
        <taxon>Pseudomonadati</taxon>
        <taxon>Pseudomonadota</taxon>
        <taxon>Gammaproteobacteria</taxon>
        <taxon>Alteromonadales</taxon>
        <taxon>Shewanellaceae</taxon>
        <taxon>Shewanella</taxon>
    </lineage>
</organism>
<dbReference type="EMBL" id="JAKIKU010000007">
    <property type="protein sequence ID" value="MCL1046463.1"/>
    <property type="molecule type" value="Genomic_DNA"/>
</dbReference>
<feature type="transmembrane region" description="Helical" evidence="1">
    <location>
        <begin position="273"/>
        <end position="292"/>
    </location>
</feature>
<keyword evidence="1" id="KW-0472">Membrane</keyword>
<feature type="transmembrane region" description="Helical" evidence="1">
    <location>
        <begin position="45"/>
        <end position="66"/>
    </location>
</feature>
<feature type="transmembrane region" description="Helical" evidence="1">
    <location>
        <begin position="175"/>
        <end position="193"/>
    </location>
</feature>
<feature type="transmembrane region" description="Helical" evidence="1">
    <location>
        <begin position="205"/>
        <end position="225"/>
    </location>
</feature>
<keyword evidence="1" id="KW-1133">Transmembrane helix</keyword>
<gene>
    <name evidence="3" type="ORF">L2737_14190</name>
</gene>
<comment type="caution">
    <text evidence="3">The sequence shown here is derived from an EMBL/GenBank/DDBJ whole genome shotgun (WGS) entry which is preliminary data.</text>
</comment>
<dbReference type="InterPro" id="IPR018677">
    <property type="entry name" value="DUF2157"/>
</dbReference>